<accession>A0A371ARN4</accession>
<organism evidence="2 3">
    <name type="scientific">Anaerosacchariphilus polymeriproducens</name>
    <dbReference type="NCBI Taxonomy" id="1812858"/>
    <lineage>
        <taxon>Bacteria</taxon>
        <taxon>Bacillati</taxon>
        <taxon>Bacillota</taxon>
        <taxon>Clostridia</taxon>
        <taxon>Lachnospirales</taxon>
        <taxon>Lachnospiraceae</taxon>
        <taxon>Anaerosacchariphilus</taxon>
    </lineage>
</organism>
<protein>
    <recommendedName>
        <fullName evidence="4">LXG domain-containing protein</fullName>
    </recommendedName>
</protein>
<keyword evidence="1" id="KW-0175">Coiled coil</keyword>
<proteinExistence type="predicted"/>
<evidence type="ECO:0000313" key="2">
    <source>
        <dbReference type="EMBL" id="RDU22225.1"/>
    </source>
</evidence>
<dbReference type="EMBL" id="QRCT01000050">
    <property type="protein sequence ID" value="RDU22225.1"/>
    <property type="molecule type" value="Genomic_DNA"/>
</dbReference>
<reference evidence="2 3" key="1">
    <citation type="submission" date="2018-07" db="EMBL/GenBank/DDBJ databases">
        <title>Anaerosacharophilus polymeroproducens gen. nov. sp. nov., an anaerobic bacterium isolated from salt field.</title>
        <authorList>
            <person name="Kim W."/>
            <person name="Yang S.-H."/>
            <person name="Oh J."/>
            <person name="Lee J.-H."/>
            <person name="Kwon K.K."/>
        </authorList>
    </citation>
    <scope>NUCLEOTIDE SEQUENCE [LARGE SCALE GENOMIC DNA]</scope>
    <source>
        <strain evidence="2 3">MCWD5</strain>
    </source>
</reference>
<feature type="coiled-coil region" evidence="1">
    <location>
        <begin position="48"/>
        <end position="75"/>
    </location>
</feature>
<dbReference type="OrthoDB" id="2053385at2"/>
<comment type="caution">
    <text evidence="2">The sequence shown here is derived from an EMBL/GenBank/DDBJ whole genome shotgun (WGS) entry which is preliminary data.</text>
</comment>
<dbReference type="RefSeq" id="WP_115483406.1">
    <property type="nucleotide sequence ID" value="NZ_QRCT01000050.1"/>
</dbReference>
<sequence>MQRDLKLYFEKTEKIANDLNAYLRAVTTMETVLKNVCKKLSHCEGKSIDAILDTKEDLEKDIKKCKNEIKNLYDLFQGYNTDMQNIMEPKNRSSMMRVDRNDIAWNKFQISQQVEIVQNLKVLVQANSQGYAYGVNELTGNEDDEEIKKQQRNGAKIDEIFNTIVLSSYTILKQNMDDVDNFHESKVIPFENMDDTYASKAGKLFKTYEGNVEWFKRIVGTGKKHINQIVRGVGKALWDMVEGLGKMAVGLIAFAGSAVVVGACKPLDISPPKWASNTFHEGVETTKVFFSFQWIPALGQQAMDSVEEEGIFFAVSYVIGSLAGAKGLDKLGKAAKIAAQGTKTASILKTATCADDFLNAGINTIDDLLNAGVRSVDDLLNAGVKSLDDFAKIGIKSIDDLVKLGVTADDLAKMGITSVEQLKKIGITSMEDLAKLGITSKEELAKVGVNSADDFTERSAKVNKFLDKGKEWLKKCNIDEFEIKNKHLKNSTAKRARKFSVATPEEANKIVKDALENGTVKDIIDNGVGSAAQQSYSAIIDTGKVIGTKGETYIKIVYDELKNVWTVYPVPIP</sequence>
<gene>
    <name evidence="2" type="ORF">DWV06_17025</name>
</gene>
<dbReference type="AlphaFoldDB" id="A0A371ARN4"/>
<evidence type="ECO:0000313" key="3">
    <source>
        <dbReference type="Proteomes" id="UP000255036"/>
    </source>
</evidence>
<name>A0A371ARN4_9FIRM</name>
<dbReference type="Proteomes" id="UP000255036">
    <property type="component" value="Unassembled WGS sequence"/>
</dbReference>
<evidence type="ECO:0000256" key="1">
    <source>
        <dbReference type="SAM" id="Coils"/>
    </source>
</evidence>
<evidence type="ECO:0008006" key="4">
    <source>
        <dbReference type="Google" id="ProtNLM"/>
    </source>
</evidence>
<keyword evidence="3" id="KW-1185">Reference proteome</keyword>